<comment type="caution">
    <text evidence="2">The sequence shown here is derived from an EMBL/GenBank/DDBJ whole genome shotgun (WGS) entry which is preliminary data.</text>
</comment>
<feature type="compositionally biased region" description="Basic and acidic residues" evidence="1">
    <location>
        <begin position="165"/>
        <end position="180"/>
    </location>
</feature>
<sequence>MTYRTRSQPSDSVSWPPPSPPKGTRPRRPKNSTTNDTPRPQSGPCLVANDQETEGCVDGVNASTSEMAVDQNGSFEYNNVPLTAEENDEQTFAQLEDQFMNYDSPLSSPPSTPGLTVRAVERAEQECVEITIQQQRDIVIEEEGQAGAQGDDIDVAQEDLVDESSVQRDCDNDLRDHEERDDLEVPGLQQDSMLGGEPEHANNNMREIVEMDDSVVDPGMEPIMVTDGVGQGATIDSDGYVILPEWIQSLIRNKQVRESALRRVIDPNSSITSPNLFTAPSPPNAISISMIPPQSTPLPTIPSPTIPPPTIPPPTIYPPTPVVTVASVLDQLFPEQASEVNALAHARSIMPMSRLAAYRWFRYYHILYTVSHACQVSLTNRANTSAHEIAPGMSMTIADIFRWVGVVPGTFSNWKLRLQHTFDLVTSLQKKVMEEPVDDLLKQKYRDQWRPYLISYDQWARCPEQQYPLSLRWSIENMTAAASETASLM</sequence>
<name>A0ABR3EXS0_9AGAR</name>
<feature type="region of interest" description="Disordered" evidence="1">
    <location>
        <begin position="1"/>
        <end position="52"/>
    </location>
</feature>
<feature type="region of interest" description="Disordered" evidence="1">
    <location>
        <begin position="161"/>
        <end position="181"/>
    </location>
</feature>
<evidence type="ECO:0000256" key="1">
    <source>
        <dbReference type="SAM" id="MobiDB-lite"/>
    </source>
</evidence>
<organism evidence="2 3">
    <name type="scientific">Marasmius crinis-equi</name>
    <dbReference type="NCBI Taxonomy" id="585013"/>
    <lineage>
        <taxon>Eukaryota</taxon>
        <taxon>Fungi</taxon>
        <taxon>Dikarya</taxon>
        <taxon>Basidiomycota</taxon>
        <taxon>Agaricomycotina</taxon>
        <taxon>Agaricomycetes</taxon>
        <taxon>Agaricomycetidae</taxon>
        <taxon>Agaricales</taxon>
        <taxon>Marasmiineae</taxon>
        <taxon>Marasmiaceae</taxon>
        <taxon>Marasmius</taxon>
    </lineage>
</organism>
<evidence type="ECO:0000313" key="2">
    <source>
        <dbReference type="EMBL" id="KAL0567726.1"/>
    </source>
</evidence>
<dbReference type="EMBL" id="JBAHYK010001515">
    <property type="protein sequence ID" value="KAL0567726.1"/>
    <property type="molecule type" value="Genomic_DNA"/>
</dbReference>
<protein>
    <submittedName>
        <fullName evidence="2">Uncharacterized protein</fullName>
    </submittedName>
</protein>
<dbReference type="Proteomes" id="UP001465976">
    <property type="component" value="Unassembled WGS sequence"/>
</dbReference>
<proteinExistence type="predicted"/>
<accession>A0ABR3EXS0</accession>
<reference evidence="2 3" key="1">
    <citation type="submission" date="2024-02" db="EMBL/GenBank/DDBJ databases">
        <title>A draft genome for the cacao thread blight pathogen Marasmius crinis-equi.</title>
        <authorList>
            <person name="Cohen S.P."/>
            <person name="Baruah I.K."/>
            <person name="Amoako-Attah I."/>
            <person name="Bukari Y."/>
            <person name="Meinhardt L.W."/>
            <person name="Bailey B.A."/>
        </authorList>
    </citation>
    <scope>NUCLEOTIDE SEQUENCE [LARGE SCALE GENOMIC DNA]</scope>
    <source>
        <strain evidence="2 3">GH-76</strain>
    </source>
</reference>
<keyword evidence="3" id="KW-1185">Reference proteome</keyword>
<feature type="compositionally biased region" description="Polar residues" evidence="1">
    <location>
        <begin position="31"/>
        <end position="40"/>
    </location>
</feature>
<evidence type="ECO:0000313" key="3">
    <source>
        <dbReference type="Proteomes" id="UP001465976"/>
    </source>
</evidence>
<gene>
    <name evidence="2" type="ORF">V5O48_014268</name>
</gene>